<evidence type="ECO:0000259" key="1">
    <source>
        <dbReference type="Pfam" id="PF04264"/>
    </source>
</evidence>
<evidence type="ECO:0000313" key="3">
    <source>
        <dbReference type="Proteomes" id="UP000245533"/>
    </source>
</evidence>
<reference evidence="2 3" key="1">
    <citation type="submission" date="2018-05" db="EMBL/GenBank/DDBJ databases">
        <title>Rhodohalobacter halophilus gen. nov., sp. nov., a moderately halophilic member of the family Balneolaceae.</title>
        <authorList>
            <person name="Liu Z.-W."/>
        </authorList>
    </citation>
    <scope>NUCLEOTIDE SEQUENCE [LARGE SCALE GENOMIC DNA]</scope>
    <source>
        <strain evidence="2 3">8A47</strain>
    </source>
</reference>
<gene>
    <name evidence="2" type="ORF">DDZ15_12005</name>
</gene>
<dbReference type="Proteomes" id="UP000245533">
    <property type="component" value="Unassembled WGS sequence"/>
</dbReference>
<name>A0A316TMR6_9BACT</name>
<organism evidence="2 3">
    <name type="scientific">Rhodohalobacter mucosus</name>
    <dbReference type="NCBI Taxonomy" id="2079485"/>
    <lineage>
        <taxon>Bacteria</taxon>
        <taxon>Pseudomonadati</taxon>
        <taxon>Balneolota</taxon>
        <taxon>Balneolia</taxon>
        <taxon>Balneolales</taxon>
        <taxon>Balneolaceae</taxon>
        <taxon>Rhodohalobacter</taxon>
    </lineage>
</organism>
<dbReference type="InterPro" id="IPR007372">
    <property type="entry name" value="Lipid/polyisoprenoid-bd_YceI"/>
</dbReference>
<dbReference type="SUPFAM" id="SSF101874">
    <property type="entry name" value="YceI-like"/>
    <property type="match status" value="1"/>
</dbReference>
<dbReference type="Pfam" id="PF04264">
    <property type="entry name" value="YceI"/>
    <property type="match status" value="1"/>
</dbReference>
<accession>A0A316TMR6</accession>
<feature type="domain" description="Lipid/polyisoprenoid-binding YceI-like" evidence="1">
    <location>
        <begin position="69"/>
        <end position="197"/>
    </location>
</feature>
<comment type="caution">
    <text evidence="2">The sequence shown here is derived from an EMBL/GenBank/DDBJ whole genome shotgun (WGS) entry which is preliminary data.</text>
</comment>
<dbReference type="AlphaFoldDB" id="A0A316TMR6"/>
<proteinExistence type="predicted"/>
<dbReference type="Gene3D" id="2.40.128.110">
    <property type="entry name" value="Lipid/polyisoprenoid-binding, YceI-like"/>
    <property type="match status" value="1"/>
</dbReference>
<dbReference type="RefSeq" id="WP_109647345.1">
    <property type="nucleotide sequence ID" value="NZ_QGGB01000008.1"/>
</dbReference>
<keyword evidence="3" id="KW-1185">Reference proteome</keyword>
<sequence length="206" mass="23167">MWTLSILLLNLFLNGQPVFQTSLSDSVLVSPESSITVTGSSTLHDWDAVSSNIELSADLPESWFQSEEEWNTEALTGIVAEMPIESLESGRRKMNRDIREALRSEQYPKIRFTSSVAEVLSYQKENGVYEFRLNGNLALAGEERDTQFVCTIDEHENQTLRATCETDIDMTDFNINPPTAFFGALKTDEMVTIMVDLILLSSRGKD</sequence>
<dbReference type="OrthoDB" id="9794147at2"/>
<dbReference type="EMBL" id="QGGB01000008">
    <property type="protein sequence ID" value="PWN05903.1"/>
    <property type="molecule type" value="Genomic_DNA"/>
</dbReference>
<dbReference type="InterPro" id="IPR036761">
    <property type="entry name" value="TTHA0802/YceI-like_sf"/>
</dbReference>
<evidence type="ECO:0000313" key="2">
    <source>
        <dbReference type="EMBL" id="PWN05903.1"/>
    </source>
</evidence>
<protein>
    <recommendedName>
        <fullName evidence="1">Lipid/polyisoprenoid-binding YceI-like domain-containing protein</fullName>
    </recommendedName>
</protein>